<dbReference type="InterPro" id="IPR002560">
    <property type="entry name" value="Transposase_DDE"/>
</dbReference>
<proteinExistence type="predicted"/>
<dbReference type="PANTHER" id="PTHR33498">
    <property type="entry name" value="TRANSPOSASE FOR INSERTION SEQUENCE ELEMENT IS1557"/>
    <property type="match status" value="1"/>
</dbReference>
<evidence type="ECO:0000313" key="9">
    <source>
        <dbReference type="Proteomes" id="UP000003741"/>
    </source>
</evidence>
<evidence type="ECO:0000313" key="6">
    <source>
        <dbReference type="EMBL" id="EIY28955.1"/>
    </source>
</evidence>
<dbReference type="HOGENOM" id="CLU_029608_5_1_10"/>
<comment type="caution">
    <text evidence="5">The sequence shown here is derived from an EMBL/GenBank/DDBJ whole genome shotgun (WGS) entry which is preliminary data.</text>
</comment>
<dbReference type="NCBIfam" id="NF033550">
    <property type="entry name" value="transpos_ISL3"/>
    <property type="match status" value="1"/>
</dbReference>
<dbReference type="OrthoDB" id="3238779at2"/>
<evidence type="ECO:0000259" key="2">
    <source>
        <dbReference type="Pfam" id="PF01610"/>
    </source>
</evidence>
<evidence type="ECO:0000256" key="1">
    <source>
        <dbReference type="SAM" id="MobiDB-lite"/>
    </source>
</evidence>
<protein>
    <recommendedName>
        <fullName evidence="10">Transposase IS204/IS1001/IS1096/IS1165 DDE domain-containing protein</fullName>
    </recommendedName>
</protein>
<feature type="domain" description="Transposase IS204/IS1001/IS1096/IS1165 DDE" evidence="2">
    <location>
        <begin position="182"/>
        <end position="281"/>
    </location>
</feature>
<evidence type="ECO:0000313" key="8">
    <source>
        <dbReference type="EMBL" id="EIY38982.1"/>
    </source>
</evidence>
<dbReference type="EMBL" id="AGXG01000006">
    <property type="protein sequence ID" value="EIY38982.1"/>
    <property type="molecule type" value="Genomic_DNA"/>
</dbReference>
<reference evidence="5 9" key="1">
    <citation type="submission" date="2012-02" db="EMBL/GenBank/DDBJ databases">
        <title>The Genome Sequence of Bacteroides cellulosilyticus CL02T12C19.</title>
        <authorList>
            <consortium name="The Broad Institute Genome Sequencing Platform"/>
            <person name="Earl A."/>
            <person name="Ward D."/>
            <person name="Feldgarden M."/>
            <person name="Gevers D."/>
            <person name="Zitomersky N.L."/>
            <person name="Coyne M.J."/>
            <person name="Comstock L.E."/>
            <person name="Young S.K."/>
            <person name="Zeng Q."/>
            <person name="Gargeya S."/>
            <person name="Fitzgerald M."/>
            <person name="Haas B."/>
            <person name="Abouelleil A."/>
            <person name="Alvarado L."/>
            <person name="Arachchi H.M."/>
            <person name="Berlin A."/>
            <person name="Chapman S.B."/>
            <person name="Gearin G."/>
            <person name="Goldberg J."/>
            <person name="Griggs A."/>
            <person name="Gujja S."/>
            <person name="Hansen M."/>
            <person name="Heiman D."/>
            <person name="Howarth C."/>
            <person name="Larimer J."/>
            <person name="Lui A."/>
            <person name="MacDonald P.J.P."/>
            <person name="McCowen C."/>
            <person name="Montmayeur A."/>
            <person name="Murphy C."/>
            <person name="Neiman D."/>
            <person name="Pearson M."/>
            <person name="Priest M."/>
            <person name="Roberts A."/>
            <person name="Saif S."/>
            <person name="Shea T."/>
            <person name="Sisk P."/>
            <person name="Stolte C."/>
            <person name="Sykes S."/>
            <person name="Wortman J."/>
            <person name="Nusbaum C."/>
            <person name="Birren B."/>
        </authorList>
    </citation>
    <scope>NUCLEOTIDE SEQUENCE [LARGE SCALE GENOMIC DNA]</scope>
    <source>
        <strain evidence="5 9">CL02T12C19</strain>
    </source>
</reference>
<evidence type="ECO:0000313" key="7">
    <source>
        <dbReference type="EMBL" id="EIY32051.1"/>
    </source>
</evidence>
<dbReference type="PANTHER" id="PTHR33498:SF1">
    <property type="entry name" value="TRANSPOSASE FOR INSERTION SEQUENCE ELEMENT IS1557"/>
    <property type="match status" value="1"/>
</dbReference>
<dbReference type="EMBL" id="AGXG01000072">
    <property type="protein sequence ID" value="EIY28955.1"/>
    <property type="molecule type" value="Genomic_DNA"/>
</dbReference>
<dbReference type="RefSeq" id="WP_007215492.1">
    <property type="nucleotide sequence ID" value="NZ_JH724085.1"/>
</dbReference>
<keyword evidence="9" id="KW-1185">Reference proteome</keyword>
<evidence type="ECO:0000259" key="3">
    <source>
        <dbReference type="Pfam" id="PF14690"/>
    </source>
</evidence>
<accession>I9Q6Q2</accession>
<feature type="region of interest" description="Disordered" evidence="1">
    <location>
        <begin position="407"/>
        <end position="429"/>
    </location>
</feature>
<dbReference type="EMBL" id="AGXG01000134">
    <property type="protein sequence ID" value="EIY19378.1"/>
    <property type="molecule type" value="Genomic_DNA"/>
</dbReference>
<sequence>MSEYPNAHKVITKSSKSVSSSSVKFHECHNIASLYLHSELDVEYVEPYKGILYLYCRSSSPLGICPYCGSQSKQVHSRYTRKVHDLSILGEEVVLVIESRKFFCKNPHCSKKTFAEQPGNELFRYRRRTRRCEITVIRHGLSVSCGTASKLLSLSGIVLSRSTVLRDLHRLCPPEYESIREIGVDDWAWRKGVTYGSIVIDPHGRYPIDVLGDREMDSFKNWMEKHKQVSMVSRDRSTDYSAAITATGRPVVEVADKFHLIKNISERLMKTIGSHYDEYRMEVRKDEKEEVLDETLPVLPVLPKPAREDSRMVMFREVKELQDKGFKPTTISRKLGIARQTATKYCQMDELPRRNSKYRNSYHLYDRYVEEEVAKGKTLLEIYQDICRKGFKGSRTPFYDHYRHLSDGHRREQQKGFKTNKRKKPRDDRSALMSLKTISSIVDKSMYGHVLKQEEEKLIETLSRFKWFMQFYEAAKSFYTIITSNEPGLLIRWMKQHWKTDVPSLKTFLIGVKIDFKAVRNTIAYNITNGITEGFVNKLKVVKRIMYGRAGIELLRRKMVMEHVFFN</sequence>
<dbReference type="Pfam" id="PF14690">
    <property type="entry name" value="Zn_ribbon_ISL3"/>
    <property type="match status" value="1"/>
</dbReference>
<dbReference type="PATRIC" id="fig|997874.3.peg.2288"/>
<dbReference type="Proteomes" id="UP000003741">
    <property type="component" value="Unassembled WGS sequence"/>
</dbReference>
<gene>
    <name evidence="8" type="ORF">HMPREF1062_00491</name>
    <name evidence="7" type="ORF">HMPREF1062_02234</name>
    <name evidence="6" type="ORF">HMPREF1062_03263</name>
    <name evidence="5" type="ORF">HMPREF1062_04739</name>
    <name evidence="4" type="ORF">HMPREF1062_05747</name>
</gene>
<organism evidence="5 9">
    <name type="scientific">Bacteroides cellulosilyticus CL02T12C19</name>
    <dbReference type="NCBI Taxonomy" id="997874"/>
    <lineage>
        <taxon>Bacteria</taxon>
        <taxon>Pseudomonadati</taxon>
        <taxon>Bacteroidota</taxon>
        <taxon>Bacteroidia</taxon>
        <taxon>Bacteroidales</taxon>
        <taxon>Bacteroidaceae</taxon>
        <taxon>Bacteroides</taxon>
    </lineage>
</organism>
<dbReference type="EMBL" id="AGXG01000051">
    <property type="protein sequence ID" value="EIY32051.1"/>
    <property type="molecule type" value="Genomic_DNA"/>
</dbReference>
<dbReference type="Pfam" id="PF01610">
    <property type="entry name" value="DDE_Tnp_ISL3"/>
    <property type="match status" value="2"/>
</dbReference>
<dbReference type="AlphaFoldDB" id="I9Q6Q2"/>
<dbReference type="EMBL" id="AGXG01000097">
    <property type="protein sequence ID" value="EIY24593.1"/>
    <property type="molecule type" value="Genomic_DNA"/>
</dbReference>
<dbReference type="InterPro" id="IPR047951">
    <property type="entry name" value="Transpos_ISL3"/>
</dbReference>
<evidence type="ECO:0000313" key="5">
    <source>
        <dbReference type="EMBL" id="EIY24593.1"/>
    </source>
</evidence>
<feature type="domain" description="Transposase IS204/IS1001/IS1096/IS1165 zinc-finger" evidence="3">
    <location>
        <begin position="63"/>
        <end position="106"/>
    </location>
</feature>
<feature type="domain" description="Transposase IS204/IS1001/IS1096/IS1165 DDE" evidence="2">
    <location>
        <begin position="407"/>
        <end position="556"/>
    </location>
</feature>
<dbReference type="InterPro" id="IPR029261">
    <property type="entry name" value="Transposase_Znf"/>
</dbReference>
<name>I9Q6Q2_9BACE</name>
<evidence type="ECO:0000313" key="4">
    <source>
        <dbReference type="EMBL" id="EIY19378.1"/>
    </source>
</evidence>
<evidence type="ECO:0008006" key="10">
    <source>
        <dbReference type="Google" id="ProtNLM"/>
    </source>
</evidence>